<evidence type="ECO:0000313" key="15">
    <source>
        <dbReference type="EMBL" id="OZJ02649.1"/>
    </source>
</evidence>
<feature type="region of interest" description="Disordered" evidence="12">
    <location>
        <begin position="608"/>
        <end position="629"/>
    </location>
</feature>
<dbReference type="PROSITE" id="PS00107">
    <property type="entry name" value="PROTEIN_KINASE_ATP"/>
    <property type="match status" value="1"/>
</dbReference>
<evidence type="ECO:0000256" key="12">
    <source>
        <dbReference type="SAM" id="MobiDB-lite"/>
    </source>
</evidence>
<dbReference type="InterPro" id="IPR051131">
    <property type="entry name" value="NEK_Ser/Thr_kinase_NIMA"/>
</dbReference>
<keyword evidence="16" id="KW-1185">Reference proteome</keyword>
<dbReference type="EMBL" id="MVBO01000136">
    <property type="protein sequence ID" value="OZJ02649.1"/>
    <property type="molecule type" value="Genomic_DNA"/>
</dbReference>
<feature type="region of interest" description="Disordered" evidence="12">
    <location>
        <begin position="179"/>
        <end position="212"/>
    </location>
</feature>
<dbReference type="SUPFAM" id="SSF56112">
    <property type="entry name" value="Protein kinase-like (PK-like)"/>
    <property type="match status" value="1"/>
</dbReference>
<dbReference type="SMART" id="SM00220">
    <property type="entry name" value="S_TKc"/>
    <property type="match status" value="1"/>
</dbReference>
<comment type="caution">
    <text evidence="15">The sequence shown here is derived from an EMBL/GenBank/DDBJ whole genome shotgun (WGS) entry which is preliminary data.</text>
</comment>
<evidence type="ECO:0000256" key="2">
    <source>
        <dbReference type="ARBA" id="ARBA00012513"/>
    </source>
</evidence>
<evidence type="ECO:0000256" key="6">
    <source>
        <dbReference type="ARBA" id="ARBA00022777"/>
    </source>
</evidence>
<evidence type="ECO:0000256" key="7">
    <source>
        <dbReference type="ARBA" id="ARBA00022840"/>
    </source>
</evidence>
<dbReference type="EC" id="2.7.11.1" evidence="2"/>
<keyword evidence="6" id="KW-0418">Kinase</keyword>
<organism evidence="15 16">
    <name type="scientific">Bifiguratus adelaidae</name>
    <dbReference type="NCBI Taxonomy" id="1938954"/>
    <lineage>
        <taxon>Eukaryota</taxon>
        <taxon>Fungi</taxon>
        <taxon>Fungi incertae sedis</taxon>
        <taxon>Mucoromycota</taxon>
        <taxon>Mucoromycotina</taxon>
        <taxon>Endogonomycetes</taxon>
        <taxon>Endogonales</taxon>
        <taxon>Endogonales incertae sedis</taxon>
        <taxon>Bifiguratus</taxon>
    </lineage>
</organism>
<gene>
    <name evidence="15" type="ORF">BZG36_04405</name>
</gene>
<feature type="binding site" evidence="10">
    <location>
        <position position="285"/>
    </location>
    <ligand>
        <name>ATP</name>
        <dbReference type="ChEBI" id="CHEBI:30616"/>
    </ligand>
</feature>
<evidence type="ECO:0000256" key="8">
    <source>
        <dbReference type="ARBA" id="ARBA00047899"/>
    </source>
</evidence>
<evidence type="ECO:0000256" key="1">
    <source>
        <dbReference type="ARBA" id="ARBA00010886"/>
    </source>
</evidence>
<feature type="chain" id="PRO_5013034709" description="non-specific serine/threonine protein kinase" evidence="13">
    <location>
        <begin position="21"/>
        <end position="629"/>
    </location>
</feature>
<dbReference type="Gene3D" id="1.10.510.10">
    <property type="entry name" value="Transferase(Phosphotransferase) domain 1"/>
    <property type="match status" value="1"/>
</dbReference>
<keyword evidence="13" id="KW-0732">Signal</keyword>
<evidence type="ECO:0000256" key="3">
    <source>
        <dbReference type="ARBA" id="ARBA00022527"/>
    </source>
</evidence>
<dbReference type="InterPro" id="IPR017441">
    <property type="entry name" value="Protein_kinase_ATP_BS"/>
</dbReference>
<dbReference type="Gene3D" id="3.30.200.20">
    <property type="entry name" value="Phosphorylase Kinase, domain 1"/>
    <property type="match status" value="1"/>
</dbReference>
<protein>
    <recommendedName>
        <fullName evidence="2">non-specific serine/threonine protein kinase</fullName>
        <ecNumber evidence="2">2.7.11.1</ecNumber>
    </recommendedName>
</protein>
<dbReference type="OrthoDB" id="10250725at2759"/>
<dbReference type="GO" id="GO:0004674">
    <property type="term" value="F:protein serine/threonine kinase activity"/>
    <property type="evidence" value="ECO:0007669"/>
    <property type="project" value="UniProtKB-KW"/>
</dbReference>
<comment type="catalytic activity">
    <reaction evidence="8">
        <text>L-threonyl-[protein] + ATP = O-phospho-L-threonyl-[protein] + ADP + H(+)</text>
        <dbReference type="Rhea" id="RHEA:46608"/>
        <dbReference type="Rhea" id="RHEA-COMP:11060"/>
        <dbReference type="Rhea" id="RHEA-COMP:11605"/>
        <dbReference type="ChEBI" id="CHEBI:15378"/>
        <dbReference type="ChEBI" id="CHEBI:30013"/>
        <dbReference type="ChEBI" id="CHEBI:30616"/>
        <dbReference type="ChEBI" id="CHEBI:61977"/>
        <dbReference type="ChEBI" id="CHEBI:456216"/>
        <dbReference type="EC" id="2.7.11.1"/>
    </reaction>
</comment>
<evidence type="ECO:0000259" key="14">
    <source>
        <dbReference type="PROSITE" id="PS50011"/>
    </source>
</evidence>
<dbReference type="AlphaFoldDB" id="A0A261XWA9"/>
<evidence type="ECO:0000256" key="10">
    <source>
        <dbReference type="PROSITE-ProRule" id="PRU10141"/>
    </source>
</evidence>
<evidence type="ECO:0000256" key="11">
    <source>
        <dbReference type="SAM" id="Coils"/>
    </source>
</evidence>
<comment type="similarity">
    <text evidence="1">Belongs to the protein kinase superfamily. NEK Ser/Thr protein kinase family. NIMA subfamily.</text>
</comment>
<dbReference type="PANTHER" id="PTHR44899">
    <property type="entry name" value="CAMK FAMILY PROTEIN KINASE"/>
    <property type="match status" value="1"/>
</dbReference>
<accession>A0A261XWA9</accession>
<keyword evidence="4" id="KW-0808">Transferase</keyword>
<dbReference type="CDD" id="cd08217">
    <property type="entry name" value="STKc_Nek2"/>
    <property type="match status" value="1"/>
</dbReference>
<dbReference type="PROSITE" id="PS50011">
    <property type="entry name" value="PROTEIN_KINASE_DOM"/>
    <property type="match status" value="1"/>
</dbReference>
<evidence type="ECO:0000256" key="5">
    <source>
        <dbReference type="ARBA" id="ARBA00022741"/>
    </source>
</evidence>
<keyword evidence="3" id="KW-0723">Serine/threonine-protein kinase</keyword>
<feature type="compositionally biased region" description="Low complexity" evidence="12">
    <location>
        <begin position="201"/>
        <end position="212"/>
    </location>
</feature>
<feature type="signal peptide" evidence="13">
    <location>
        <begin position="1"/>
        <end position="20"/>
    </location>
</feature>
<evidence type="ECO:0000256" key="4">
    <source>
        <dbReference type="ARBA" id="ARBA00022679"/>
    </source>
</evidence>
<dbReference type="InterPro" id="IPR008271">
    <property type="entry name" value="Ser/Thr_kinase_AS"/>
</dbReference>
<dbReference type="InterPro" id="IPR011009">
    <property type="entry name" value="Kinase-like_dom_sf"/>
</dbReference>
<dbReference type="FunFam" id="3.30.200.20:FF:000097">
    <property type="entry name" value="Probable serine/threonine-protein kinase nek1"/>
    <property type="match status" value="1"/>
</dbReference>
<dbReference type="PANTHER" id="PTHR44899:SF10">
    <property type="entry name" value="NIMA-RELATED KINASE 2"/>
    <property type="match status" value="1"/>
</dbReference>
<sequence length="629" mass="70138">MVKQTSLFLAAALLIASVSAGPAKPACSKSSEFKRCLDDSHARFLSCKDQSCYCVEQKAISSCYDSCTADQSHLGTYTETAYVYKFIRFVHPAEYKVQPARIKVLCNAGYHVTKLQGGKQQQAHGKQQQAHGHGKQAEQKGTKPQQAAKAEDTLASAHHKHEASGSSILATGSASIQNAAASQSMDSSRAPEATSTAAQDNATSAPSASATAQANAPKPCAIVLYTASLLNLDTSRLRSKLDYCIGHAAFALMDNYELLEVIGSGVFGKIYKAQRKSDGKILAAKEIDYRKMEEAEKLQLVQEVNILRELRHPYIVRYYERIVDKHNFMIYIIMEYCEGGDLAALIKRCKVEGKHLQEEAVWILLTQLLMAINECHAGRYGRTEDGKPSAILHRDLKPDNVFLDAERNIKLGDFGLSKTLAGDADFAKTTVGTPYYMSPEIVNESTYDAKSDIWALGCLVYELCALVPPFRGNTKKDLARKIQTGAVPPLPRQYSSELFDLIKLMLHPEKRPSAVAFFEHDRIKLTMQKIEIVNYQKMVKKHAAEVKKKEVELQQREEAIMVQEAELYTRLQKVKTKEDKLRLWESTLKQRELLIAQHLDDMEDHRTGLATKGTFPHQTSLDSVHIPAR</sequence>
<keyword evidence="5 10" id="KW-0547">Nucleotide-binding</keyword>
<feature type="domain" description="Protein kinase" evidence="14">
    <location>
        <begin position="256"/>
        <end position="523"/>
    </location>
</feature>
<keyword evidence="7 10" id="KW-0067">ATP-binding</keyword>
<reference evidence="15 16" key="1">
    <citation type="journal article" date="2017" name="Mycologia">
        <title>Bifiguratus adelaidae, gen. et sp. nov., a new member of Mucoromycotina in endophytic and soil-dwelling habitats.</title>
        <authorList>
            <person name="Torres-Cruz T.J."/>
            <person name="Billingsley Tobias T.L."/>
            <person name="Almatruk M."/>
            <person name="Hesse C."/>
            <person name="Kuske C.R."/>
            <person name="Desiro A."/>
            <person name="Benucci G.M."/>
            <person name="Bonito G."/>
            <person name="Stajich J.E."/>
            <person name="Dunlap C."/>
            <person name="Arnold A.E."/>
            <person name="Porras-Alfaro A."/>
        </authorList>
    </citation>
    <scope>NUCLEOTIDE SEQUENCE [LARGE SCALE GENOMIC DNA]</scope>
    <source>
        <strain evidence="15 16">AZ0501</strain>
    </source>
</reference>
<dbReference type="Pfam" id="PF00069">
    <property type="entry name" value="Pkinase"/>
    <property type="match status" value="1"/>
</dbReference>
<proteinExistence type="inferred from homology"/>
<feature type="coiled-coil region" evidence="11">
    <location>
        <begin position="532"/>
        <end position="566"/>
    </location>
</feature>
<feature type="compositionally biased region" description="Low complexity" evidence="12">
    <location>
        <begin position="117"/>
        <end position="131"/>
    </location>
</feature>
<dbReference type="GO" id="GO:0005524">
    <property type="term" value="F:ATP binding"/>
    <property type="evidence" value="ECO:0007669"/>
    <property type="project" value="UniProtKB-UniRule"/>
</dbReference>
<dbReference type="PROSITE" id="PS00108">
    <property type="entry name" value="PROTEIN_KINASE_ST"/>
    <property type="match status" value="1"/>
</dbReference>
<name>A0A261XWA9_9FUNG</name>
<keyword evidence="11" id="KW-0175">Coiled coil</keyword>
<dbReference type="Proteomes" id="UP000242875">
    <property type="component" value="Unassembled WGS sequence"/>
</dbReference>
<evidence type="ECO:0000313" key="16">
    <source>
        <dbReference type="Proteomes" id="UP000242875"/>
    </source>
</evidence>
<feature type="region of interest" description="Disordered" evidence="12">
    <location>
        <begin position="117"/>
        <end position="162"/>
    </location>
</feature>
<evidence type="ECO:0000256" key="9">
    <source>
        <dbReference type="ARBA" id="ARBA00048679"/>
    </source>
</evidence>
<comment type="catalytic activity">
    <reaction evidence="9">
        <text>L-seryl-[protein] + ATP = O-phospho-L-seryl-[protein] + ADP + H(+)</text>
        <dbReference type="Rhea" id="RHEA:17989"/>
        <dbReference type="Rhea" id="RHEA-COMP:9863"/>
        <dbReference type="Rhea" id="RHEA-COMP:11604"/>
        <dbReference type="ChEBI" id="CHEBI:15378"/>
        <dbReference type="ChEBI" id="CHEBI:29999"/>
        <dbReference type="ChEBI" id="CHEBI:30616"/>
        <dbReference type="ChEBI" id="CHEBI:83421"/>
        <dbReference type="ChEBI" id="CHEBI:456216"/>
        <dbReference type="EC" id="2.7.11.1"/>
    </reaction>
</comment>
<dbReference type="InterPro" id="IPR000719">
    <property type="entry name" value="Prot_kinase_dom"/>
</dbReference>
<evidence type="ECO:0000256" key="13">
    <source>
        <dbReference type="SAM" id="SignalP"/>
    </source>
</evidence>